<organism evidence="3 4">
    <name type="scientific">Roseomonas elaeocarpi</name>
    <dbReference type="NCBI Taxonomy" id="907779"/>
    <lineage>
        <taxon>Bacteria</taxon>
        <taxon>Pseudomonadati</taxon>
        <taxon>Pseudomonadota</taxon>
        <taxon>Alphaproteobacteria</taxon>
        <taxon>Acetobacterales</taxon>
        <taxon>Roseomonadaceae</taxon>
        <taxon>Roseomonas</taxon>
    </lineage>
</organism>
<evidence type="ECO:0000256" key="1">
    <source>
        <dbReference type="SAM" id="MobiDB-lite"/>
    </source>
</evidence>
<comment type="caution">
    <text evidence="3">The sequence shown here is derived from an EMBL/GenBank/DDBJ whole genome shotgun (WGS) entry which is preliminary data.</text>
</comment>
<evidence type="ECO:0000313" key="4">
    <source>
        <dbReference type="Proteomes" id="UP001589865"/>
    </source>
</evidence>
<dbReference type="RefSeq" id="WP_377042480.1">
    <property type="nucleotide sequence ID" value="NZ_JBHLUN010000001.1"/>
</dbReference>
<feature type="compositionally biased region" description="Gly residues" evidence="1">
    <location>
        <begin position="195"/>
        <end position="205"/>
    </location>
</feature>
<feature type="chain" id="PRO_5045376390" description="DUF5666 domain-containing protein" evidence="2">
    <location>
        <begin position="41"/>
        <end position="342"/>
    </location>
</feature>
<feature type="region of interest" description="Disordered" evidence="1">
    <location>
        <begin position="284"/>
        <end position="342"/>
    </location>
</feature>
<feature type="region of interest" description="Disordered" evidence="1">
    <location>
        <begin position="119"/>
        <end position="209"/>
    </location>
</feature>
<feature type="compositionally biased region" description="Basic and acidic residues" evidence="1">
    <location>
        <begin position="294"/>
        <end position="304"/>
    </location>
</feature>
<proteinExistence type="predicted"/>
<feature type="compositionally biased region" description="Low complexity" evidence="1">
    <location>
        <begin position="322"/>
        <end position="342"/>
    </location>
</feature>
<dbReference type="Proteomes" id="UP001589865">
    <property type="component" value="Unassembled WGS sequence"/>
</dbReference>
<feature type="signal peptide" evidence="2">
    <location>
        <begin position="1"/>
        <end position="40"/>
    </location>
</feature>
<accession>A0ABV6JM52</accession>
<gene>
    <name evidence="3" type="ORF">ACFFGY_00960</name>
</gene>
<feature type="compositionally biased region" description="Gly residues" evidence="1">
    <location>
        <begin position="145"/>
        <end position="173"/>
    </location>
</feature>
<sequence>MTTPDNTPRGTAGPASPSRRFRFTLLAGALLLSAGGVALAQNASLYDPAQLPATKGRVAQYSLTPRGDVDGLILEDGTEVHLPPHLGTQLVFAVKPGDAVTVRGLRARSVPMVQAMQVTNDASNVSVTDMGPPGGPPPRGPEAGPMGGPGGGPGGGPEGGPGAGPDHGPGFRAGRGPDGRGPGRPHDGPPPGPMGGPMGGPGMGGTPIEATGRVKLQLHGPRGDLNGAVLEDGTIIRLPPPEAQRLAARLAVGQTLFVRGEGLSNPLGKVIAARALGTSAADAVELAPPPRGPHGPDRGPDRGPEGAQNRSPRPDAPPPAGTPNTSAPNTGAPNTGTATPAR</sequence>
<evidence type="ECO:0008006" key="5">
    <source>
        <dbReference type="Google" id="ProtNLM"/>
    </source>
</evidence>
<keyword evidence="2" id="KW-0732">Signal</keyword>
<name>A0ABV6JM52_9PROT</name>
<evidence type="ECO:0000313" key="3">
    <source>
        <dbReference type="EMBL" id="MFC0406796.1"/>
    </source>
</evidence>
<evidence type="ECO:0000256" key="2">
    <source>
        <dbReference type="SAM" id="SignalP"/>
    </source>
</evidence>
<reference evidence="3 4" key="1">
    <citation type="submission" date="2024-09" db="EMBL/GenBank/DDBJ databases">
        <authorList>
            <person name="Sun Q."/>
            <person name="Mori K."/>
        </authorList>
    </citation>
    <scope>NUCLEOTIDE SEQUENCE [LARGE SCALE GENOMIC DNA]</scope>
    <source>
        <strain evidence="3 4">TBRC 5777</strain>
    </source>
</reference>
<dbReference type="EMBL" id="JBHLUN010000001">
    <property type="protein sequence ID" value="MFC0406796.1"/>
    <property type="molecule type" value="Genomic_DNA"/>
</dbReference>
<keyword evidence="4" id="KW-1185">Reference proteome</keyword>
<protein>
    <recommendedName>
        <fullName evidence="5">DUF5666 domain-containing protein</fullName>
    </recommendedName>
</protein>